<keyword evidence="1" id="KW-0479">Metal-binding</keyword>
<protein>
    <recommendedName>
        <fullName evidence="6">THAP-type domain-containing protein</fullName>
    </recommendedName>
</protein>
<feature type="domain" description="THAP-type" evidence="6">
    <location>
        <begin position="1"/>
        <end position="97"/>
    </location>
</feature>
<accession>A0AAD9R4I5</accession>
<dbReference type="SUPFAM" id="SSF57716">
    <property type="entry name" value="Glucocorticoid receptor-like (DNA-binding domain)"/>
    <property type="match status" value="1"/>
</dbReference>
<gene>
    <name evidence="7" type="ORF">P5673_002872</name>
</gene>
<dbReference type="AlphaFoldDB" id="A0AAD9R4I5"/>
<proteinExistence type="predicted"/>
<evidence type="ECO:0000313" key="8">
    <source>
        <dbReference type="Proteomes" id="UP001249851"/>
    </source>
</evidence>
<dbReference type="Proteomes" id="UP001249851">
    <property type="component" value="Unassembled WGS sequence"/>
</dbReference>
<reference evidence="7" key="1">
    <citation type="journal article" date="2023" name="G3 (Bethesda)">
        <title>Whole genome assembly and annotation of the endangered Caribbean coral Acropora cervicornis.</title>
        <authorList>
            <person name="Selwyn J.D."/>
            <person name="Vollmer S.V."/>
        </authorList>
    </citation>
    <scope>NUCLEOTIDE SEQUENCE</scope>
    <source>
        <strain evidence="7">K2</strain>
    </source>
</reference>
<dbReference type="SMART" id="SM00980">
    <property type="entry name" value="THAP"/>
    <property type="match status" value="1"/>
</dbReference>
<evidence type="ECO:0000256" key="1">
    <source>
        <dbReference type="ARBA" id="ARBA00022723"/>
    </source>
</evidence>
<reference evidence="7" key="2">
    <citation type="journal article" date="2023" name="Science">
        <title>Genomic signatures of disease resistance in endangered staghorn corals.</title>
        <authorList>
            <person name="Vollmer S.V."/>
            <person name="Selwyn J.D."/>
            <person name="Despard B.A."/>
            <person name="Roesel C.L."/>
        </authorList>
    </citation>
    <scope>NUCLEOTIDE SEQUENCE</scope>
    <source>
        <strain evidence="7">K2</strain>
    </source>
</reference>
<evidence type="ECO:0000256" key="2">
    <source>
        <dbReference type="ARBA" id="ARBA00022771"/>
    </source>
</evidence>
<dbReference type="EMBL" id="JARQWQ010000004">
    <property type="protein sequence ID" value="KAK2572601.1"/>
    <property type="molecule type" value="Genomic_DNA"/>
</dbReference>
<name>A0AAD9R4I5_ACRCE</name>
<keyword evidence="3" id="KW-0862">Zinc</keyword>
<evidence type="ECO:0000259" key="6">
    <source>
        <dbReference type="PROSITE" id="PS50950"/>
    </source>
</evidence>
<evidence type="ECO:0000256" key="4">
    <source>
        <dbReference type="ARBA" id="ARBA00023125"/>
    </source>
</evidence>
<dbReference type="Pfam" id="PF05485">
    <property type="entry name" value="THAP"/>
    <property type="match status" value="1"/>
</dbReference>
<organism evidence="7 8">
    <name type="scientific">Acropora cervicornis</name>
    <name type="common">Staghorn coral</name>
    <dbReference type="NCBI Taxonomy" id="6130"/>
    <lineage>
        <taxon>Eukaryota</taxon>
        <taxon>Metazoa</taxon>
        <taxon>Cnidaria</taxon>
        <taxon>Anthozoa</taxon>
        <taxon>Hexacorallia</taxon>
        <taxon>Scleractinia</taxon>
        <taxon>Astrocoeniina</taxon>
        <taxon>Acroporidae</taxon>
        <taxon>Acropora</taxon>
    </lineage>
</organism>
<evidence type="ECO:0000313" key="7">
    <source>
        <dbReference type="EMBL" id="KAK2572601.1"/>
    </source>
</evidence>
<dbReference type="GO" id="GO:0003677">
    <property type="term" value="F:DNA binding"/>
    <property type="evidence" value="ECO:0007669"/>
    <property type="project" value="UniProtKB-UniRule"/>
</dbReference>
<evidence type="ECO:0000256" key="5">
    <source>
        <dbReference type="PROSITE-ProRule" id="PRU00309"/>
    </source>
</evidence>
<dbReference type="GO" id="GO:0008270">
    <property type="term" value="F:zinc ion binding"/>
    <property type="evidence" value="ECO:0007669"/>
    <property type="project" value="UniProtKB-KW"/>
</dbReference>
<dbReference type="InterPro" id="IPR006612">
    <property type="entry name" value="THAP_Znf"/>
</dbReference>
<keyword evidence="8" id="KW-1185">Reference proteome</keyword>
<sequence>MPGDNCSVVGCGTCRKTKAIGIWKLPAPRNDAYRKWRQDWLNVLKKYRVTDKSFQRQIDNDKVFTCQKHFAESDIEITVSEKMTKKRPKFGAIPTLNMPQKSFEKVPTTPRPARPVVKEHPAVDVSTVKRVCHKSFTEFCRRAGSLKSIKEWDICAKEDRMVFKKSAEPSLCLPQVELVVDDSLGFTIKVYGWLLPDDHILYTKYLRSMRNITLSDLVKELAESFVVCPGTEQRELHSNIVHHVIPMSVDPFDCSDNELENFSFKEYWRSRKCQLLVESDENCQCCKEQSYSMQRSSQAKQSRMSEPAHLYAPVSKTVPDRLKLTNKRLRSNIENVVDYLL</sequence>
<dbReference type="PROSITE" id="PS50950">
    <property type="entry name" value="ZF_THAP"/>
    <property type="match status" value="1"/>
</dbReference>
<keyword evidence="2 5" id="KW-0863">Zinc-finger</keyword>
<evidence type="ECO:0000256" key="3">
    <source>
        <dbReference type="ARBA" id="ARBA00022833"/>
    </source>
</evidence>
<keyword evidence="4 5" id="KW-0238">DNA-binding</keyword>
<comment type="caution">
    <text evidence="7">The sequence shown here is derived from an EMBL/GenBank/DDBJ whole genome shotgun (WGS) entry which is preliminary data.</text>
</comment>